<dbReference type="Gene3D" id="3.30.420.10">
    <property type="entry name" value="Ribonuclease H-like superfamily/Ribonuclease H"/>
    <property type="match status" value="1"/>
</dbReference>
<dbReference type="PANTHER" id="PTHR46628:SF1">
    <property type="entry name" value="PIRNA BIOGENESIS PROTEIN EXD1"/>
    <property type="match status" value="1"/>
</dbReference>
<proteinExistence type="predicted"/>
<reference evidence="2" key="1">
    <citation type="submission" date="2018-01" db="EMBL/GenBank/DDBJ databases">
        <title>An insight into the sialome of Amazonian anophelines.</title>
        <authorList>
            <person name="Ribeiro J.M."/>
            <person name="Scarpassa V."/>
            <person name="Calvo E."/>
        </authorList>
    </citation>
    <scope>NUCLEOTIDE SEQUENCE</scope>
</reference>
<dbReference type="GO" id="GO:1990923">
    <property type="term" value="C:PET complex"/>
    <property type="evidence" value="ECO:0007669"/>
    <property type="project" value="TreeGrafter"/>
</dbReference>
<dbReference type="Pfam" id="PF01612">
    <property type="entry name" value="DNA_pol_A_exo1"/>
    <property type="match status" value="1"/>
</dbReference>
<dbReference type="InterPro" id="IPR036397">
    <property type="entry name" value="RNaseH_sf"/>
</dbReference>
<evidence type="ECO:0000259" key="1">
    <source>
        <dbReference type="Pfam" id="PF01612"/>
    </source>
</evidence>
<protein>
    <submittedName>
        <fullName evidence="2">Putative deddy 3'-5' exonuclease protein</fullName>
    </submittedName>
</protein>
<dbReference type="GO" id="GO:0034587">
    <property type="term" value="P:piRNA processing"/>
    <property type="evidence" value="ECO:0007669"/>
    <property type="project" value="TreeGrafter"/>
</dbReference>
<dbReference type="AlphaFoldDB" id="A0A2M4CUU5"/>
<keyword evidence="2" id="KW-0540">Nuclease</keyword>
<keyword evidence="2" id="KW-0378">Hydrolase</keyword>
<name>A0A2M4CUU5_ANODA</name>
<dbReference type="InterPro" id="IPR012337">
    <property type="entry name" value="RNaseH-like_sf"/>
</dbReference>
<accession>A0A2M4CUU5</accession>
<dbReference type="VEuPathDB" id="VectorBase:ADAC007886"/>
<sequence>MNKINMKLGQTLIVELEEEVILGELMHVASDNTFIKLANVRDISANNLLGNQAYYSSEIRDIQIVEDAKDEPESSTEHTRVKPAASHLSLECLNRALKRVENCIYIQQLDSNYHDAISVLKKERTLALAMEGVEEGRHAKSVSLLSIATDSVIYIFDIKWINITKDLRELMCSDHYRRVLHNGRFMRDILLHQFNIVLGRCFDTMVAHIAIRKAATGDALADTAKEAPGTISIQECIAYYLKLPAENFFNDNVNYDLRPTSNEAKREAAKKIGFLISLQDHFIHEIMLKRFYESCDQYCTSLACNVDFIDSLAEVKSDGSRAVTAVKPFKLDTNAS</sequence>
<dbReference type="VEuPathDB" id="VectorBase:ADAR2_010558"/>
<feature type="domain" description="3'-5' exonuclease" evidence="1">
    <location>
        <begin position="112"/>
        <end position="282"/>
    </location>
</feature>
<keyword evidence="2" id="KW-0269">Exonuclease</keyword>
<dbReference type="SUPFAM" id="SSF53098">
    <property type="entry name" value="Ribonuclease H-like"/>
    <property type="match status" value="1"/>
</dbReference>
<dbReference type="GO" id="GO:0008408">
    <property type="term" value="F:3'-5' exonuclease activity"/>
    <property type="evidence" value="ECO:0007669"/>
    <property type="project" value="InterPro"/>
</dbReference>
<dbReference type="InterPro" id="IPR052144">
    <property type="entry name" value="piRNA_biogenesis_EXD1"/>
</dbReference>
<organism evidence="2">
    <name type="scientific">Anopheles darlingi</name>
    <name type="common">Mosquito</name>
    <dbReference type="NCBI Taxonomy" id="43151"/>
    <lineage>
        <taxon>Eukaryota</taxon>
        <taxon>Metazoa</taxon>
        <taxon>Ecdysozoa</taxon>
        <taxon>Arthropoda</taxon>
        <taxon>Hexapoda</taxon>
        <taxon>Insecta</taxon>
        <taxon>Pterygota</taxon>
        <taxon>Neoptera</taxon>
        <taxon>Endopterygota</taxon>
        <taxon>Diptera</taxon>
        <taxon>Nematocera</taxon>
        <taxon>Culicoidea</taxon>
        <taxon>Culicidae</taxon>
        <taxon>Anophelinae</taxon>
        <taxon>Anopheles</taxon>
    </lineage>
</organism>
<dbReference type="EMBL" id="GGFL01004944">
    <property type="protein sequence ID" value="MBW69122.1"/>
    <property type="molecule type" value="Transcribed_RNA"/>
</dbReference>
<evidence type="ECO:0000313" key="2">
    <source>
        <dbReference type="EMBL" id="MBW69122.1"/>
    </source>
</evidence>
<dbReference type="InterPro" id="IPR002562">
    <property type="entry name" value="3'-5'_exonuclease_dom"/>
</dbReference>
<dbReference type="PANTHER" id="PTHR46628">
    <property type="entry name" value="PIRNA BIOGENESIS PROTEIN EXD1"/>
    <property type="match status" value="1"/>
</dbReference>
<dbReference type="GO" id="GO:0003676">
    <property type="term" value="F:nucleic acid binding"/>
    <property type="evidence" value="ECO:0007669"/>
    <property type="project" value="InterPro"/>
</dbReference>